<dbReference type="EMBL" id="BOOR01000006">
    <property type="protein sequence ID" value="GII52489.1"/>
    <property type="molecule type" value="Genomic_DNA"/>
</dbReference>
<comment type="caution">
    <text evidence="2">The sequence shown here is derived from an EMBL/GenBank/DDBJ whole genome shotgun (WGS) entry which is preliminary data.</text>
</comment>
<organism evidence="2 3">
    <name type="scientific">Planotetraspora thailandica</name>
    <dbReference type="NCBI Taxonomy" id="487172"/>
    <lineage>
        <taxon>Bacteria</taxon>
        <taxon>Bacillati</taxon>
        <taxon>Actinomycetota</taxon>
        <taxon>Actinomycetes</taxon>
        <taxon>Streptosporangiales</taxon>
        <taxon>Streptosporangiaceae</taxon>
        <taxon>Planotetraspora</taxon>
    </lineage>
</organism>
<reference evidence="2" key="1">
    <citation type="submission" date="2021-01" db="EMBL/GenBank/DDBJ databases">
        <title>Whole genome shotgun sequence of Planotetraspora thailandica NBRC 104271.</title>
        <authorList>
            <person name="Komaki H."/>
            <person name="Tamura T."/>
        </authorList>
    </citation>
    <scope>NUCLEOTIDE SEQUENCE</scope>
    <source>
        <strain evidence="2">NBRC 104271</strain>
    </source>
</reference>
<protein>
    <submittedName>
        <fullName evidence="2">Uncharacterized protein</fullName>
    </submittedName>
</protein>
<evidence type="ECO:0000313" key="2">
    <source>
        <dbReference type="EMBL" id="GII52489.1"/>
    </source>
</evidence>
<keyword evidence="1" id="KW-0472">Membrane</keyword>
<keyword evidence="1" id="KW-1133">Transmembrane helix</keyword>
<keyword evidence="3" id="KW-1185">Reference proteome</keyword>
<proteinExistence type="predicted"/>
<name>A0A8J3XTS9_9ACTN</name>
<sequence length="138" mass="14961">MLLLFVPLVVLAALAWGAWGSVRAVRNRAWAAPGTWARSGVLAGAGTLLFYGYGLLTTLAYDIGETCTQLRGQTYDDAYRAAHWREPSQWFPLHNRCNADYDLVPAYVNPTLVVLAAVTLGCVIPAVILAVRRSAAGR</sequence>
<feature type="transmembrane region" description="Helical" evidence="1">
    <location>
        <begin position="112"/>
        <end position="131"/>
    </location>
</feature>
<accession>A0A8J3XTS9</accession>
<dbReference type="Proteomes" id="UP000605992">
    <property type="component" value="Unassembled WGS sequence"/>
</dbReference>
<gene>
    <name evidence="2" type="ORF">Pth03_08780</name>
</gene>
<keyword evidence="1" id="KW-0812">Transmembrane</keyword>
<evidence type="ECO:0000313" key="3">
    <source>
        <dbReference type="Proteomes" id="UP000605992"/>
    </source>
</evidence>
<dbReference type="AlphaFoldDB" id="A0A8J3XTS9"/>
<dbReference type="RefSeq" id="WP_203942789.1">
    <property type="nucleotide sequence ID" value="NZ_BOOR01000006.1"/>
</dbReference>
<evidence type="ECO:0000256" key="1">
    <source>
        <dbReference type="SAM" id="Phobius"/>
    </source>
</evidence>